<name>A0A4R3YSP2_9GAMM</name>
<keyword evidence="7 9" id="KW-0808">Transferase</keyword>
<keyword evidence="7 9" id="KW-0012">Acyltransferase</keyword>
<feature type="transmembrane region" description="Helical" evidence="7">
    <location>
        <begin position="146"/>
        <end position="165"/>
    </location>
</feature>
<dbReference type="EMBL" id="SMCR01000005">
    <property type="protein sequence ID" value="TCV95511.1"/>
    <property type="molecule type" value="Genomic_DNA"/>
</dbReference>
<dbReference type="Proteomes" id="UP000295719">
    <property type="component" value="Unassembled WGS sequence"/>
</dbReference>
<dbReference type="EC" id="2.3.1.-" evidence="7"/>
<keyword evidence="3 7" id="KW-1003">Cell membrane</keyword>
<comment type="similarity">
    <text evidence="2 7">Belongs to the acyltransferase 3 family.</text>
</comment>
<evidence type="ECO:0000256" key="5">
    <source>
        <dbReference type="ARBA" id="ARBA00022989"/>
    </source>
</evidence>
<dbReference type="InterPro" id="IPR002656">
    <property type="entry name" value="Acyl_transf_3_dom"/>
</dbReference>
<keyword evidence="7" id="KW-0997">Cell inner membrane</keyword>
<dbReference type="PANTHER" id="PTHR40074:SF2">
    <property type="entry name" value="O-ACETYLTRANSFERASE WECH"/>
    <property type="match status" value="1"/>
</dbReference>
<accession>A0A4R3YSP2</accession>
<gene>
    <name evidence="7" type="primary">wecH</name>
    <name evidence="9" type="ORF">EDC52_105113</name>
</gene>
<keyword evidence="10" id="KW-1185">Reference proteome</keyword>
<protein>
    <recommendedName>
        <fullName evidence="7">O-acetyltransferase WecH</fullName>
        <ecNumber evidence="7">2.3.1.-</ecNumber>
    </recommendedName>
</protein>
<keyword evidence="4 7" id="KW-0812">Transmembrane</keyword>
<evidence type="ECO:0000259" key="8">
    <source>
        <dbReference type="Pfam" id="PF01757"/>
    </source>
</evidence>
<dbReference type="UniPathway" id="UPA00566"/>
<dbReference type="HAMAP" id="MF_01949">
    <property type="entry name" value="Acetyltr_WecH"/>
    <property type="match status" value="1"/>
</dbReference>
<dbReference type="GO" id="GO:0009246">
    <property type="term" value="P:enterobacterial common antigen biosynthetic process"/>
    <property type="evidence" value="ECO:0007669"/>
    <property type="project" value="UniProtKB-UniRule"/>
</dbReference>
<sequence>MSEKQQDEKIAWIDNLRAVACLMVIMIHTTSYYVTQGLGVGEHYWILANTLNSASRVAVPVFFMISGYLFFGERQARGKHYLRIALCLLFYSVIGLTYMSTLTPINALQGLEGALQKPVFYHLWFFYAITMVYLLSPYIRVNPVPAGHIALLVILLAVIANPNTPAVSVGHFSLLPANLYLNGDTFYYVLYALLGRAMGLLAFSRARRTPLLAAAAFALCALLIALGTKRQMAINGDFADTYYDYCGPLVFIGAISLLVLFKTAFNRRVPVILQLISRHSLAIYGFHAFIIHYLRTHGLDIKSLPALDIVYIFSLTLLVSLLLAIAVARIDRRRLVS</sequence>
<comment type="pathway">
    <text evidence="7">Bacterial outer membrane biogenesis; enterobacterial common antigen biosynthesis.</text>
</comment>
<evidence type="ECO:0000313" key="9">
    <source>
        <dbReference type="EMBL" id="TCV95511.1"/>
    </source>
</evidence>
<evidence type="ECO:0000256" key="2">
    <source>
        <dbReference type="ARBA" id="ARBA00007400"/>
    </source>
</evidence>
<dbReference type="AlphaFoldDB" id="A0A4R3YSP2"/>
<comment type="caution">
    <text evidence="9">The sequence shown here is derived from an EMBL/GenBank/DDBJ whole genome shotgun (WGS) entry which is preliminary data.</text>
</comment>
<dbReference type="InterPro" id="IPR032905">
    <property type="entry name" value="WecH"/>
</dbReference>
<evidence type="ECO:0000313" key="10">
    <source>
        <dbReference type="Proteomes" id="UP000295719"/>
    </source>
</evidence>
<dbReference type="RefSeq" id="WP_131865616.1">
    <property type="nucleotide sequence ID" value="NZ_SMCR01000005.1"/>
</dbReference>
<dbReference type="GO" id="GO:0005886">
    <property type="term" value="C:plasma membrane"/>
    <property type="evidence" value="ECO:0007669"/>
    <property type="project" value="UniProtKB-SubCell"/>
</dbReference>
<feature type="transmembrane region" description="Helical" evidence="7">
    <location>
        <begin position="54"/>
        <end position="71"/>
    </location>
</feature>
<reference evidence="9 10" key="1">
    <citation type="submission" date="2019-03" db="EMBL/GenBank/DDBJ databases">
        <title>Genomic Encyclopedia of Type Strains, Phase IV (KMG-IV): sequencing the most valuable type-strain genomes for metagenomic binning, comparative biology and taxonomic classification.</title>
        <authorList>
            <person name="Goeker M."/>
        </authorList>
    </citation>
    <scope>NUCLEOTIDE SEQUENCE [LARGE SCALE GENOMIC DNA]</scope>
    <source>
        <strain evidence="9 10">DSM 19580</strain>
    </source>
</reference>
<dbReference type="OrthoDB" id="1072135at2"/>
<organism evidence="9 10">
    <name type="scientific">Biostraticola tofi</name>
    <dbReference type="NCBI Taxonomy" id="466109"/>
    <lineage>
        <taxon>Bacteria</taxon>
        <taxon>Pseudomonadati</taxon>
        <taxon>Pseudomonadota</taxon>
        <taxon>Gammaproteobacteria</taxon>
        <taxon>Enterobacterales</taxon>
        <taxon>Bruguierivoracaceae</taxon>
        <taxon>Biostraticola</taxon>
    </lineage>
</organism>
<feature type="domain" description="Acyltransferase 3" evidence="8">
    <location>
        <begin position="10"/>
        <end position="324"/>
    </location>
</feature>
<feature type="transmembrane region" description="Helical" evidence="7">
    <location>
        <begin position="309"/>
        <end position="328"/>
    </location>
</feature>
<keyword evidence="6 7" id="KW-0472">Membrane</keyword>
<feature type="transmembrane region" description="Helical" evidence="7">
    <location>
        <begin position="80"/>
        <end position="99"/>
    </location>
</feature>
<evidence type="ECO:0000256" key="7">
    <source>
        <dbReference type="HAMAP-Rule" id="MF_01949"/>
    </source>
</evidence>
<feature type="transmembrane region" description="Helical" evidence="7">
    <location>
        <begin position="273"/>
        <end position="294"/>
    </location>
</feature>
<keyword evidence="5 7" id="KW-1133">Transmembrane helix</keyword>
<feature type="transmembrane region" description="Helical" evidence="7">
    <location>
        <begin position="12"/>
        <end position="34"/>
    </location>
</feature>
<feature type="transmembrane region" description="Helical" evidence="7">
    <location>
        <begin position="185"/>
        <end position="203"/>
    </location>
</feature>
<evidence type="ECO:0000256" key="6">
    <source>
        <dbReference type="ARBA" id="ARBA00023136"/>
    </source>
</evidence>
<feature type="transmembrane region" description="Helical" evidence="7">
    <location>
        <begin position="242"/>
        <end position="261"/>
    </location>
</feature>
<feature type="transmembrane region" description="Helical" evidence="7">
    <location>
        <begin position="119"/>
        <end position="139"/>
    </location>
</feature>
<dbReference type="GO" id="GO:0016413">
    <property type="term" value="F:O-acetyltransferase activity"/>
    <property type="evidence" value="ECO:0007669"/>
    <property type="project" value="InterPro"/>
</dbReference>
<proteinExistence type="inferred from homology"/>
<comment type="function">
    <text evidence="7">Responsible for the incorporation of O-acetyl groups into the enterobacterial common antigen (ECA) trisaccharide repeat units.</text>
</comment>
<feature type="transmembrane region" description="Helical" evidence="7">
    <location>
        <begin position="210"/>
        <end position="227"/>
    </location>
</feature>
<evidence type="ECO:0000256" key="1">
    <source>
        <dbReference type="ARBA" id="ARBA00004651"/>
    </source>
</evidence>
<evidence type="ECO:0000256" key="4">
    <source>
        <dbReference type="ARBA" id="ARBA00022692"/>
    </source>
</evidence>
<dbReference type="PANTHER" id="PTHR40074">
    <property type="entry name" value="O-ACETYLTRANSFERASE WECH"/>
    <property type="match status" value="1"/>
</dbReference>
<evidence type="ECO:0000256" key="3">
    <source>
        <dbReference type="ARBA" id="ARBA00022475"/>
    </source>
</evidence>
<comment type="subcellular location">
    <subcellularLocation>
        <location evidence="7">Cell inner membrane</location>
        <topology evidence="7">Multi-pass membrane protein</topology>
    </subcellularLocation>
    <subcellularLocation>
        <location evidence="1">Cell membrane</location>
        <topology evidence="1">Multi-pass membrane protein</topology>
    </subcellularLocation>
</comment>
<dbReference type="Pfam" id="PF01757">
    <property type="entry name" value="Acyl_transf_3"/>
    <property type="match status" value="1"/>
</dbReference>